<organism evidence="5 6">
    <name type="scientific">Chitinophaga nivalis</name>
    <dbReference type="NCBI Taxonomy" id="2991709"/>
    <lineage>
        <taxon>Bacteria</taxon>
        <taxon>Pseudomonadati</taxon>
        <taxon>Bacteroidota</taxon>
        <taxon>Chitinophagia</taxon>
        <taxon>Chitinophagales</taxon>
        <taxon>Chitinophagaceae</taxon>
        <taxon>Chitinophaga</taxon>
    </lineage>
</organism>
<proteinExistence type="predicted"/>
<dbReference type="PANTHER" id="PTHR33204">
    <property type="entry name" value="TRANSCRIPTIONAL REGULATOR, MARR FAMILY"/>
    <property type="match status" value="1"/>
</dbReference>
<dbReference type="InterPro" id="IPR036388">
    <property type="entry name" value="WH-like_DNA-bd_sf"/>
</dbReference>
<sequence>MVHISDKWSIPAIFAAGGFIPLLFNEMKHKVGDISQRMLMVLLRNLEADGLITRTVFPEIPPRVAYQLPPVKPYLHLIINKVF</sequence>
<evidence type="ECO:0000256" key="1">
    <source>
        <dbReference type="ARBA" id="ARBA00023015"/>
    </source>
</evidence>
<dbReference type="PROSITE" id="PS51118">
    <property type="entry name" value="HTH_HXLR"/>
    <property type="match status" value="1"/>
</dbReference>
<evidence type="ECO:0000313" key="6">
    <source>
        <dbReference type="Proteomes" id="UP001207742"/>
    </source>
</evidence>
<dbReference type="Gene3D" id="1.10.10.10">
    <property type="entry name" value="Winged helix-like DNA-binding domain superfamily/Winged helix DNA-binding domain"/>
    <property type="match status" value="1"/>
</dbReference>
<accession>A0ABT3IKS6</accession>
<feature type="domain" description="HTH hxlR-type" evidence="4">
    <location>
        <begin position="1"/>
        <end position="83"/>
    </location>
</feature>
<evidence type="ECO:0000313" key="5">
    <source>
        <dbReference type="EMBL" id="MCW3484528.1"/>
    </source>
</evidence>
<name>A0ABT3IKS6_9BACT</name>
<evidence type="ECO:0000256" key="3">
    <source>
        <dbReference type="ARBA" id="ARBA00023163"/>
    </source>
</evidence>
<gene>
    <name evidence="5" type="ORF">OL497_11525</name>
</gene>
<dbReference type="RefSeq" id="WP_264731746.1">
    <property type="nucleotide sequence ID" value="NZ_JAPDNR010000001.1"/>
</dbReference>
<dbReference type="SUPFAM" id="SSF46785">
    <property type="entry name" value="Winged helix' DNA-binding domain"/>
    <property type="match status" value="1"/>
</dbReference>
<evidence type="ECO:0000259" key="4">
    <source>
        <dbReference type="PROSITE" id="PS51118"/>
    </source>
</evidence>
<comment type="caution">
    <text evidence="5">The sequence shown here is derived from an EMBL/GenBank/DDBJ whole genome shotgun (WGS) entry which is preliminary data.</text>
</comment>
<dbReference type="PANTHER" id="PTHR33204:SF39">
    <property type="entry name" value="TRANSCRIPTIONAL REGULATORY PROTEIN"/>
    <property type="match status" value="1"/>
</dbReference>
<keyword evidence="1" id="KW-0805">Transcription regulation</keyword>
<keyword evidence="3" id="KW-0804">Transcription</keyword>
<dbReference type="InterPro" id="IPR002577">
    <property type="entry name" value="HTH_HxlR"/>
</dbReference>
<protein>
    <submittedName>
        <fullName evidence="5">Helix-turn-helix transcriptional regulator</fullName>
    </submittedName>
</protein>
<dbReference type="EMBL" id="JAPDNS010000001">
    <property type="protein sequence ID" value="MCW3484528.1"/>
    <property type="molecule type" value="Genomic_DNA"/>
</dbReference>
<dbReference type="InterPro" id="IPR036390">
    <property type="entry name" value="WH_DNA-bd_sf"/>
</dbReference>
<dbReference type="Pfam" id="PF01638">
    <property type="entry name" value="HxlR"/>
    <property type="match status" value="1"/>
</dbReference>
<dbReference type="Proteomes" id="UP001207742">
    <property type="component" value="Unassembled WGS sequence"/>
</dbReference>
<keyword evidence="6" id="KW-1185">Reference proteome</keyword>
<keyword evidence="2" id="KW-0238">DNA-binding</keyword>
<evidence type="ECO:0000256" key="2">
    <source>
        <dbReference type="ARBA" id="ARBA00023125"/>
    </source>
</evidence>
<reference evidence="5 6" key="1">
    <citation type="submission" date="2022-10" db="EMBL/GenBank/DDBJ databases">
        <title>Chitinophaga nivalis PC15 sp. nov., isolated from Pyeongchang county, South Korea.</title>
        <authorList>
            <person name="Trinh H.N."/>
        </authorList>
    </citation>
    <scope>NUCLEOTIDE SEQUENCE [LARGE SCALE GENOMIC DNA]</scope>
    <source>
        <strain evidence="5 6">PC14</strain>
    </source>
</reference>